<organism evidence="1 2">
    <name type="scientific">Marinoscillum furvescens DSM 4134</name>
    <dbReference type="NCBI Taxonomy" id="1122208"/>
    <lineage>
        <taxon>Bacteria</taxon>
        <taxon>Pseudomonadati</taxon>
        <taxon>Bacteroidota</taxon>
        <taxon>Cytophagia</taxon>
        <taxon>Cytophagales</taxon>
        <taxon>Reichenbachiellaceae</taxon>
        <taxon>Marinoscillum</taxon>
    </lineage>
</organism>
<evidence type="ECO:0000313" key="2">
    <source>
        <dbReference type="Proteomes" id="UP000256779"/>
    </source>
</evidence>
<dbReference type="EMBL" id="QREG01000004">
    <property type="protein sequence ID" value="REE01078.1"/>
    <property type="molecule type" value="Genomic_DNA"/>
</dbReference>
<evidence type="ECO:0000313" key="1">
    <source>
        <dbReference type="EMBL" id="REE01078.1"/>
    </source>
</evidence>
<reference evidence="1 2" key="1">
    <citation type="submission" date="2018-07" db="EMBL/GenBank/DDBJ databases">
        <title>Genomic Encyclopedia of Type Strains, Phase IV (KMG-IV): sequencing the most valuable type-strain genomes for metagenomic binning, comparative biology and taxonomic classification.</title>
        <authorList>
            <person name="Goeker M."/>
        </authorList>
    </citation>
    <scope>NUCLEOTIDE SEQUENCE [LARGE SCALE GENOMIC DNA]</scope>
    <source>
        <strain evidence="1 2">DSM 4134</strain>
    </source>
</reference>
<name>A0A3D9L6V2_MARFU</name>
<proteinExistence type="predicted"/>
<keyword evidence="2" id="KW-1185">Reference proteome</keyword>
<gene>
    <name evidence="1" type="ORF">C7460_10498</name>
</gene>
<sequence>MKSPEEKLFDMIGKDWLYHSKNIRILGVFQRDEIFRIKAESPEGTNEDIDLHAQDVKQFVKDCLIVDMTPTVVEKAKDENTELAMAIVKNSNLDINDLTQTLLDNIEKVRENPEYINQAKAVTNNVNSILNLKRLQFQVAKELKRK</sequence>
<accession>A0A3D9L6V2</accession>
<dbReference type="AlphaFoldDB" id="A0A3D9L6V2"/>
<comment type="caution">
    <text evidence="1">The sequence shown here is derived from an EMBL/GenBank/DDBJ whole genome shotgun (WGS) entry which is preliminary data.</text>
</comment>
<protein>
    <submittedName>
        <fullName evidence="1">Uncharacterized protein</fullName>
    </submittedName>
</protein>
<dbReference type="Proteomes" id="UP000256779">
    <property type="component" value="Unassembled WGS sequence"/>
</dbReference>